<dbReference type="EMBL" id="MU151391">
    <property type="protein sequence ID" value="KAF9444246.1"/>
    <property type="molecule type" value="Genomic_DNA"/>
</dbReference>
<feature type="compositionally biased region" description="Basic and acidic residues" evidence="1">
    <location>
        <begin position="246"/>
        <end position="256"/>
    </location>
</feature>
<dbReference type="AlphaFoldDB" id="A0A9P6BXP6"/>
<dbReference type="Proteomes" id="UP000807342">
    <property type="component" value="Unassembled WGS sequence"/>
</dbReference>
<dbReference type="OrthoDB" id="3210574at2759"/>
<feature type="compositionally biased region" description="Polar residues" evidence="1">
    <location>
        <begin position="69"/>
        <end position="97"/>
    </location>
</feature>
<feature type="compositionally biased region" description="Polar residues" evidence="1">
    <location>
        <begin position="40"/>
        <end position="60"/>
    </location>
</feature>
<evidence type="ECO:0000313" key="3">
    <source>
        <dbReference type="Proteomes" id="UP000807342"/>
    </source>
</evidence>
<evidence type="ECO:0000256" key="1">
    <source>
        <dbReference type="SAM" id="MobiDB-lite"/>
    </source>
</evidence>
<keyword evidence="3" id="KW-1185">Reference proteome</keyword>
<feature type="compositionally biased region" description="Polar residues" evidence="1">
    <location>
        <begin position="1"/>
        <end position="11"/>
    </location>
</feature>
<feature type="compositionally biased region" description="Polar residues" evidence="1">
    <location>
        <begin position="135"/>
        <end position="145"/>
    </location>
</feature>
<accession>A0A9P6BXP6</accession>
<proteinExistence type="predicted"/>
<sequence length="329" mass="34874">MSNVPNYNRSNMPGEFRPEHHLHNSSEALPGAGGTKNMADYSTYTDADTNQPRTGRQQQDAYDEYGNNVPDNQIPQGQTKLTQTEGFDNRAGGQTYTARPAQLAVPEEDIGGYRATTRGHGGGVDGRDVDDAGTYGQTRPAQAQSVGFEDQRAGHPPTATHRGQPTAFDNQMGSGYPTTTHQGQHTTSGNQRGGYPATTHQGQPTTFDNQMGGYPSTTHPAQPAALNKKADGYSPTHGHGHGAGTDGREGLYEERPLGAQPAKKGGVVVGGHENPNMPMGNAGLTDKLLGKTQKVMGKVMNKPDMQEEGQLREAGGSTAVRGSARATHD</sequence>
<feature type="region of interest" description="Disordered" evidence="1">
    <location>
        <begin position="301"/>
        <end position="329"/>
    </location>
</feature>
<reference evidence="2" key="1">
    <citation type="submission" date="2020-11" db="EMBL/GenBank/DDBJ databases">
        <authorList>
            <consortium name="DOE Joint Genome Institute"/>
            <person name="Ahrendt S."/>
            <person name="Riley R."/>
            <person name="Andreopoulos W."/>
            <person name="Labutti K."/>
            <person name="Pangilinan J."/>
            <person name="Ruiz-Duenas F.J."/>
            <person name="Barrasa J.M."/>
            <person name="Sanchez-Garcia M."/>
            <person name="Camarero S."/>
            <person name="Miyauchi S."/>
            <person name="Serrano A."/>
            <person name="Linde D."/>
            <person name="Babiker R."/>
            <person name="Drula E."/>
            <person name="Ayuso-Fernandez I."/>
            <person name="Pacheco R."/>
            <person name="Padilla G."/>
            <person name="Ferreira P."/>
            <person name="Barriuso J."/>
            <person name="Kellner H."/>
            <person name="Castanera R."/>
            <person name="Alfaro M."/>
            <person name="Ramirez L."/>
            <person name="Pisabarro A.G."/>
            <person name="Kuo A."/>
            <person name="Tritt A."/>
            <person name="Lipzen A."/>
            <person name="He G."/>
            <person name="Yan M."/>
            <person name="Ng V."/>
            <person name="Cullen D."/>
            <person name="Martin F."/>
            <person name="Rosso M.-N."/>
            <person name="Henrissat B."/>
            <person name="Hibbett D."/>
            <person name="Martinez A.T."/>
            <person name="Grigoriev I.V."/>
        </authorList>
    </citation>
    <scope>NUCLEOTIDE SEQUENCE</scope>
    <source>
        <strain evidence="2">MF-IS2</strain>
    </source>
</reference>
<evidence type="ECO:0000313" key="2">
    <source>
        <dbReference type="EMBL" id="KAF9444246.1"/>
    </source>
</evidence>
<organism evidence="2 3">
    <name type="scientific">Macrolepiota fuliginosa MF-IS2</name>
    <dbReference type="NCBI Taxonomy" id="1400762"/>
    <lineage>
        <taxon>Eukaryota</taxon>
        <taxon>Fungi</taxon>
        <taxon>Dikarya</taxon>
        <taxon>Basidiomycota</taxon>
        <taxon>Agaricomycotina</taxon>
        <taxon>Agaricomycetes</taxon>
        <taxon>Agaricomycetidae</taxon>
        <taxon>Agaricales</taxon>
        <taxon>Agaricineae</taxon>
        <taxon>Agaricaceae</taxon>
        <taxon>Macrolepiota</taxon>
    </lineage>
</organism>
<feature type="region of interest" description="Disordered" evidence="1">
    <location>
        <begin position="1"/>
        <end position="285"/>
    </location>
</feature>
<feature type="compositionally biased region" description="Polar residues" evidence="1">
    <location>
        <begin position="198"/>
        <end position="220"/>
    </location>
</feature>
<comment type="caution">
    <text evidence="2">The sequence shown here is derived from an EMBL/GenBank/DDBJ whole genome shotgun (WGS) entry which is preliminary data.</text>
</comment>
<gene>
    <name evidence="2" type="ORF">P691DRAFT_778392</name>
</gene>
<feature type="compositionally biased region" description="Low complexity" evidence="1">
    <location>
        <begin position="178"/>
        <end position="189"/>
    </location>
</feature>
<name>A0A9P6BXP6_9AGAR</name>
<feature type="compositionally biased region" description="Polar residues" evidence="1">
    <location>
        <begin position="161"/>
        <end position="177"/>
    </location>
</feature>
<protein>
    <submittedName>
        <fullName evidence="2">Uncharacterized protein</fullName>
    </submittedName>
</protein>